<organism evidence="15 16">
    <name type="scientific">Cylicocyclus nassatus</name>
    <name type="common">Nematode worm</name>
    <dbReference type="NCBI Taxonomy" id="53992"/>
    <lineage>
        <taxon>Eukaryota</taxon>
        <taxon>Metazoa</taxon>
        <taxon>Ecdysozoa</taxon>
        <taxon>Nematoda</taxon>
        <taxon>Chromadorea</taxon>
        <taxon>Rhabditida</taxon>
        <taxon>Rhabditina</taxon>
        <taxon>Rhabditomorpha</taxon>
        <taxon>Strongyloidea</taxon>
        <taxon>Strongylidae</taxon>
        <taxon>Cylicocyclus</taxon>
    </lineage>
</organism>
<feature type="domain" description="DUF7752" evidence="12">
    <location>
        <begin position="1352"/>
        <end position="1453"/>
    </location>
</feature>
<feature type="domain" description="RDRP C-terminal head" evidence="14">
    <location>
        <begin position="1139"/>
        <end position="1301"/>
    </location>
</feature>
<dbReference type="Pfam" id="PF26253">
    <property type="entry name" value="RdRP_head"/>
    <property type="match status" value="1"/>
</dbReference>
<dbReference type="InterPro" id="IPR007855">
    <property type="entry name" value="RDRP"/>
</dbReference>
<feature type="domain" description="DUF7637" evidence="11">
    <location>
        <begin position="5"/>
        <end position="113"/>
    </location>
</feature>
<dbReference type="GO" id="GO:0031380">
    <property type="term" value="C:nuclear RNA-directed RNA polymerase complex"/>
    <property type="evidence" value="ECO:0007669"/>
    <property type="project" value="TreeGrafter"/>
</dbReference>
<dbReference type="Pfam" id="PF24643">
    <property type="entry name" value="DUF7637"/>
    <property type="match status" value="1"/>
</dbReference>
<keyword evidence="6" id="KW-0694">RNA-binding</keyword>
<feature type="domain" description="PH-like" evidence="13">
    <location>
        <begin position="116"/>
        <end position="324"/>
    </location>
</feature>
<dbReference type="Pfam" id="PF25359">
    <property type="entry name" value="PH_met_RdRP"/>
    <property type="match status" value="1"/>
</dbReference>
<evidence type="ECO:0000256" key="7">
    <source>
        <dbReference type="ARBA" id="ARBA00023158"/>
    </source>
</evidence>
<dbReference type="EC" id="2.7.7.48" evidence="2"/>
<dbReference type="InterPro" id="IPR057493">
    <property type="entry name" value="PH_RdRP-assoc"/>
</dbReference>
<evidence type="ECO:0000256" key="5">
    <source>
        <dbReference type="ARBA" id="ARBA00022695"/>
    </source>
</evidence>
<evidence type="ECO:0000256" key="3">
    <source>
        <dbReference type="ARBA" id="ARBA00022484"/>
    </source>
</evidence>
<keyword evidence="5" id="KW-0548">Nucleotidyltransferase</keyword>
<comment type="similarity">
    <text evidence="1">Belongs to the RdRP family.</text>
</comment>
<evidence type="ECO:0000259" key="10">
    <source>
        <dbReference type="Pfam" id="PF24642"/>
    </source>
</evidence>
<gene>
    <name evidence="15" type="ORF">CYNAS_LOCUS7835</name>
</gene>
<dbReference type="InterPro" id="IPR057596">
    <property type="entry name" value="RDRP_core"/>
</dbReference>
<dbReference type="InterPro" id="IPR058752">
    <property type="entry name" value="RDRP_C_head"/>
</dbReference>
<keyword evidence="3" id="KW-0696">RNA-directed RNA polymerase</keyword>
<comment type="caution">
    <text evidence="15">The sequence shown here is derived from an EMBL/GenBank/DDBJ whole genome shotgun (WGS) entry which is preliminary data.</text>
</comment>
<dbReference type="GO" id="GO:0003723">
    <property type="term" value="F:RNA binding"/>
    <property type="evidence" value="ECO:0007669"/>
    <property type="project" value="UniProtKB-KW"/>
</dbReference>
<keyword evidence="4" id="KW-0808">Transferase</keyword>
<evidence type="ECO:0000259" key="14">
    <source>
        <dbReference type="Pfam" id="PF26253"/>
    </source>
</evidence>
<dbReference type="GO" id="GO:0030422">
    <property type="term" value="P:siRNA processing"/>
    <property type="evidence" value="ECO:0007669"/>
    <property type="project" value="TreeGrafter"/>
</dbReference>
<evidence type="ECO:0000259" key="9">
    <source>
        <dbReference type="Pfam" id="PF05183"/>
    </source>
</evidence>
<evidence type="ECO:0000256" key="8">
    <source>
        <dbReference type="ARBA" id="ARBA00048744"/>
    </source>
</evidence>
<name>A0AA36M3J9_CYLNA</name>
<evidence type="ECO:0000256" key="2">
    <source>
        <dbReference type="ARBA" id="ARBA00012494"/>
    </source>
</evidence>
<proteinExistence type="inferred from homology"/>
<evidence type="ECO:0000256" key="4">
    <source>
        <dbReference type="ARBA" id="ARBA00022679"/>
    </source>
</evidence>
<sequence>MGEVTAAQGRLKLEVPIANGSSSKPPLHAEKQKELLNESLDRERISYDDPVQTTVEEPGCERFLVYNYEVRSLSFFRTLLGTLRYFLNKLQAEHMPYHFNPTVIIHSMSCFSTDVIPAHLNIPIAAIYFGNIQGGVLISHWEVSYRDRSESDERWKSKISADFMYDQSDIISLKFENPGESRWWDEETESGENSRSKVLGTGHYQVTVKLNYIRRIIVDNAVTDAYGRDRTRIHLDLNCPVMIKRGFVKNRPDKNPFIEVQKMRWTSIYRGRRASDNPNPLAFSDSPIFTIEFDESASDSTLYAILSRLRVRTGVSIEFASYQIVDKPYYKTKCPYATWAKNNDEDVNAATDHEDATMNAFLKDTVRKEDVEPENKHVSDAVKERTFSLLYLIEGLISRGAVVKDQILLDKAVWIDFLLVLNRCYRESREVCIYSLERLLSMIDERKRIGSLIMAFINEYEAELDRGVASTLSWQEMKDGYRKVRKLVITQTRVIYVVPETLMANRVIRSYDHDGTRIIRVAFRDDDNQAMRSNKTSISLIKRTLQKYMTNGLVVANRNFGYLGSSNSQMRDSGAYFMEKYSRKQYAEYVEEFREEPPPEFRPKIDAAREQLGRFTVMESIPKLMARLGQCFTQSKKTTIPIKRSQYMKSFDIIGGSNQKGKEYTYSDGVGIISKAFASAISKDLMLGTCVPSCFQFRFRGMKGVVAVDPLLDEIAKWATENPIEAPKWKHGSWTLRMIFRPSQIKFDAMRTSADSLEVVKYSAPVPVALNKPFICILDQVSEMQSYECHARVTNRIEELLDIQLRGFARAMLREHDCRNKLKELPRRVDIDCLSVVSGFQLSTEPFFRSLIKATIKYAITKQMRKQQIQIPFDKGRSMLGVVDETGQLQYGQIFVQYTENINLKMPPPNASRKILTGTVLLTKNPCIVAGDVRVFTAVDVPELHHLCDVVVFPMHGPRPHPDEMAGSDLDGDEYSVIWDKDLLLDHNEAPFDYTADKPETKPIDKKTMNQDMVEFYIKYITQDSVGSISNSFLFQADLYGLTSEVCLRLAKKISQAVDFTKTGLPPLPLVKTWTIDDETGKDIPPEKSERQPDFHFGNDYEPTYRSARLMGRIYREIKAIEDVLKISEDIDEQDEVECDRYLNVDGWEKYKEVAEAQLSKYKGRMRAIMENYGIKSEGEIFSGCIAEMRNRISDKDQDDMSFYNTNEVIEKKVTNLFKEYREEFFHEFGGWQNCTKLVSKKFAIEENIFHRHAHHPPLEMQQKAVAYYRVCYGTAQQTLERILSFAWLAYDVLALVKQERVINEEDHIPAATPLYDMLKKRIEEYCYDQKAKFFSFMQFPNHEALLPIRMYTVHYSGLARLMFIVSEWAEKNKLLTGRLASHHVCLILILFAIGRISGCLTRAKPFLDKLEGYEVHCDDPEDIDEETQVEMLVAFFEYLASRAFRKLTHISFDELGYASVFLRGEWIPMHETAVKTYYNMVFNLQFDELDDESFLDPARNVTIRECEPFVIELPDNVNLSEIEERIKLKTGVEEIALRALPCRQEGRVAVSARGTVPSLRMLRDLVTVKPLLKTAARGKEISEQLCRLIYENIMKL</sequence>
<dbReference type="Pfam" id="PF24642">
    <property type="entry name" value="DUF7636"/>
    <property type="match status" value="1"/>
</dbReference>
<reference evidence="15" key="1">
    <citation type="submission" date="2023-07" db="EMBL/GenBank/DDBJ databases">
        <authorList>
            <consortium name="CYATHOMIX"/>
        </authorList>
    </citation>
    <scope>NUCLEOTIDE SEQUENCE</scope>
    <source>
        <strain evidence="15">N/A</strain>
    </source>
</reference>
<dbReference type="PANTHER" id="PTHR23079">
    <property type="entry name" value="RNA-DEPENDENT RNA POLYMERASE"/>
    <property type="match status" value="1"/>
</dbReference>
<dbReference type="Pfam" id="PF24934">
    <property type="entry name" value="DUF7752"/>
    <property type="match status" value="1"/>
</dbReference>
<accession>A0AA36M3J9</accession>
<dbReference type="Pfam" id="PF05183">
    <property type="entry name" value="RdRP"/>
    <property type="match status" value="1"/>
</dbReference>
<dbReference type="InterPro" id="IPR056054">
    <property type="entry name" value="DUF7637"/>
</dbReference>
<protein>
    <recommendedName>
        <fullName evidence="2">RNA-directed RNA polymerase</fullName>
        <ecNumber evidence="2">2.7.7.48</ecNumber>
    </recommendedName>
</protein>
<evidence type="ECO:0000259" key="12">
    <source>
        <dbReference type="Pfam" id="PF24934"/>
    </source>
</evidence>
<dbReference type="Proteomes" id="UP001176961">
    <property type="component" value="Unassembled WGS sequence"/>
</dbReference>
<dbReference type="PANTHER" id="PTHR23079:SF54">
    <property type="entry name" value="RNA-DIRECTED RNA POLYMERASE"/>
    <property type="match status" value="1"/>
</dbReference>
<dbReference type="EMBL" id="CATQJL010000112">
    <property type="protein sequence ID" value="CAJ0595852.1"/>
    <property type="molecule type" value="Genomic_DNA"/>
</dbReference>
<dbReference type="InterPro" id="IPR056654">
    <property type="entry name" value="DUF7752"/>
</dbReference>
<comment type="catalytic activity">
    <reaction evidence="8">
        <text>RNA(n) + a ribonucleoside 5'-triphosphate = RNA(n+1) + diphosphate</text>
        <dbReference type="Rhea" id="RHEA:21248"/>
        <dbReference type="Rhea" id="RHEA-COMP:14527"/>
        <dbReference type="Rhea" id="RHEA-COMP:17342"/>
        <dbReference type="ChEBI" id="CHEBI:33019"/>
        <dbReference type="ChEBI" id="CHEBI:61557"/>
        <dbReference type="ChEBI" id="CHEBI:140395"/>
        <dbReference type="EC" id="2.7.7.48"/>
    </reaction>
</comment>
<evidence type="ECO:0000256" key="1">
    <source>
        <dbReference type="ARBA" id="ARBA00005762"/>
    </source>
</evidence>
<evidence type="ECO:0000256" key="6">
    <source>
        <dbReference type="ARBA" id="ARBA00022884"/>
    </source>
</evidence>
<evidence type="ECO:0000259" key="13">
    <source>
        <dbReference type="Pfam" id="PF25359"/>
    </source>
</evidence>
<evidence type="ECO:0000313" key="15">
    <source>
        <dbReference type="EMBL" id="CAJ0595852.1"/>
    </source>
</evidence>
<evidence type="ECO:0000259" key="11">
    <source>
        <dbReference type="Pfam" id="PF24643"/>
    </source>
</evidence>
<dbReference type="InterPro" id="IPR056053">
    <property type="entry name" value="DUF7636"/>
</dbReference>
<feature type="domain" description="RDRP core" evidence="9">
    <location>
        <begin position="489"/>
        <end position="1118"/>
    </location>
</feature>
<evidence type="ECO:0000313" key="16">
    <source>
        <dbReference type="Proteomes" id="UP001176961"/>
    </source>
</evidence>
<keyword evidence="7" id="KW-0943">RNA-mediated gene silencing</keyword>
<keyword evidence="16" id="KW-1185">Reference proteome</keyword>
<feature type="domain" description="DUF7636" evidence="10">
    <location>
        <begin position="1504"/>
        <end position="1596"/>
    </location>
</feature>
<dbReference type="GO" id="GO:0003968">
    <property type="term" value="F:RNA-directed RNA polymerase activity"/>
    <property type="evidence" value="ECO:0007669"/>
    <property type="project" value="UniProtKB-KW"/>
</dbReference>